<reference evidence="2" key="2">
    <citation type="submission" date="2020-11" db="EMBL/GenBank/DDBJ databases">
        <authorList>
            <person name="McCartney M.A."/>
            <person name="Auch B."/>
            <person name="Kono T."/>
            <person name="Mallez S."/>
            <person name="Becker A."/>
            <person name="Gohl D.M."/>
            <person name="Silverstein K.A.T."/>
            <person name="Koren S."/>
            <person name="Bechman K.B."/>
            <person name="Herman A."/>
            <person name="Abrahante J.E."/>
            <person name="Garbe J."/>
        </authorList>
    </citation>
    <scope>NUCLEOTIDE SEQUENCE</scope>
    <source>
        <strain evidence="2">Duluth1</strain>
        <tissue evidence="2">Whole animal</tissue>
    </source>
</reference>
<dbReference type="EMBL" id="JAIWYP010000009">
    <property type="protein sequence ID" value="KAH3776060.1"/>
    <property type="molecule type" value="Genomic_DNA"/>
</dbReference>
<protein>
    <submittedName>
        <fullName evidence="2">Uncharacterized protein</fullName>
    </submittedName>
</protein>
<gene>
    <name evidence="2" type="ORF">DPMN_177473</name>
</gene>
<keyword evidence="3" id="KW-1185">Reference proteome</keyword>
<evidence type="ECO:0000256" key="1">
    <source>
        <dbReference type="SAM" id="MobiDB-lite"/>
    </source>
</evidence>
<evidence type="ECO:0000313" key="2">
    <source>
        <dbReference type="EMBL" id="KAH3776060.1"/>
    </source>
</evidence>
<sequence length="97" mass="11145">MALETPYWTFGMRGPSGRRSLPSFVAIRHLLREIIATSGLLLWGNGANTGQLAYLRRHFPPEAMALRTPYWTFGMRGPSGRRSLPSFRRYQTPYSER</sequence>
<feature type="region of interest" description="Disordered" evidence="1">
    <location>
        <begin position="78"/>
        <end position="97"/>
    </location>
</feature>
<evidence type="ECO:0000313" key="3">
    <source>
        <dbReference type="Proteomes" id="UP000828390"/>
    </source>
</evidence>
<name>A0A9D4IJ17_DREPO</name>
<reference evidence="2" key="1">
    <citation type="journal article" date="2019" name="bioRxiv">
        <title>The Genome of the Zebra Mussel, Dreissena polymorpha: A Resource for Invasive Species Research.</title>
        <authorList>
            <person name="McCartney M.A."/>
            <person name="Auch B."/>
            <person name="Kono T."/>
            <person name="Mallez S."/>
            <person name="Zhang Y."/>
            <person name="Obille A."/>
            <person name="Becker A."/>
            <person name="Abrahante J.E."/>
            <person name="Garbe J."/>
            <person name="Badalamenti J.P."/>
            <person name="Herman A."/>
            <person name="Mangelson H."/>
            <person name="Liachko I."/>
            <person name="Sullivan S."/>
            <person name="Sone E.D."/>
            <person name="Koren S."/>
            <person name="Silverstein K.A.T."/>
            <person name="Beckman K.B."/>
            <person name="Gohl D.M."/>
        </authorList>
    </citation>
    <scope>NUCLEOTIDE SEQUENCE</scope>
    <source>
        <strain evidence="2">Duluth1</strain>
        <tissue evidence="2">Whole animal</tissue>
    </source>
</reference>
<dbReference type="AlphaFoldDB" id="A0A9D4IJ17"/>
<dbReference type="Proteomes" id="UP000828390">
    <property type="component" value="Unassembled WGS sequence"/>
</dbReference>
<accession>A0A9D4IJ17</accession>
<organism evidence="2 3">
    <name type="scientific">Dreissena polymorpha</name>
    <name type="common">Zebra mussel</name>
    <name type="synonym">Mytilus polymorpha</name>
    <dbReference type="NCBI Taxonomy" id="45954"/>
    <lineage>
        <taxon>Eukaryota</taxon>
        <taxon>Metazoa</taxon>
        <taxon>Spiralia</taxon>
        <taxon>Lophotrochozoa</taxon>
        <taxon>Mollusca</taxon>
        <taxon>Bivalvia</taxon>
        <taxon>Autobranchia</taxon>
        <taxon>Heteroconchia</taxon>
        <taxon>Euheterodonta</taxon>
        <taxon>Imparidentia</taxon>
        <taxon>Neoheterodontei</taxon>
        <taxon>Myida</taxon>
        <taxon>Dreissenoidea</taxon>
        <taxon>Dreissenidae</taxon>
        <taxon>Dreissena</taxon>
    </lineage>
</organism>
<comment type="caution">
    <text evidence="2">The sequence shown here is derived from an EMBL/GenBank/DDBJ whole genome shotgun (WGS) entry which is preliminary data.</text>
</comment>
<proteinExistence type="predicted"/>